<dbReference type="KEGG" id="bkw:BkAM31D_07965"/>
<dbReference type="HAMAP" id="MF_01883">
    <property type="entry name" value="MdcB"/>
    <property type="match status" value="1"/>
</dbReference>
<dbReference type="Pfam" id="PF01874">
    <property type="entry name" value="CitG"/>
    <property type="match status" value="1"/>
</dbReference>
<dbReference type="STRING" id="199441.BkAM31D_07965"/>
<dbReference type="GO" id="GO:0051191">
    <property type="term" value="P:prosthetic group biosynthetic process"/>
    <property type="evidence" value="ECO:0007669"/>
    <property type="project" value="TreeGrafter"/>
</dbReference>
<dbReference type="Proteomes" id="UP000193006">
    <property type="component" value="Chromosome"/>
</dbReference>
<dbReference type="GO" id="GO:0046917">
    <property type="term" value="F:triphosphoribosyl-dephospho-CoA synthase activity"/>
    <property type="evidence" value="ECO:0007669"/>
    <property type="project" value="UniProtKB-EC"/>
</dbReference>
<evidence type="ECO:0000256" key="3">
    <source>
        <dbReference type="ARBA" id="ARBA00022679"/>
    </source>
</evidence>
<dbReference type="PANTHER" id="PTHR30201:SF2">
    <property type="entry name" value="2-(5''-TRIPHOSPHORIBOSYL)-3'-DEPHOSPHOCOENZYME-A SYNTHASE"/>
    <property type="match status" value="1"/>
</dbReference>
<evidence type="ECO:0000256" key="1">
    <source>
        <dbReference type="ARBA" id="ARBA00001210"/>
    </source>
</evidence>
<keyword evidence="5" id="KW-0067">ATP-binding</keyword>
<proteinExistence type="inferred from homology"/>
<dbReference type="RefSeq" id="WP_066152527.1">
    <property type="nucleotide sequence ID" value="NZ_CP020814.1"/>
</dbReference>
<keyword evidence="7" id="KW-1185">Reference proteome</keyword>
<dbReference type="AlphaFoldDB" id="A0A1X9ME39"/>
<dbReference type="InterPro" id="IPR002736">
    <property type="entry name" value="CitG"/>
</dbReference>
<dbReference type="EC" id="2.4.2.52" evidence="2"/>
<sequence length="290" mass="31311">MSWQTAMDCSEILAQHAVTALIEEAELTPKPGLVDKQNSGSHSDMSCELMITSAKALEETFAQIALVSYQQKPSQSLREKIAEIGRSGEKAMFRATGGVNTHKGAIWALGLLISSKAMASPDTDSETIAKLAGELARYHDRYVPTQQTNGLRIQKRYGVPGAKGEAEQGFPHLRLIGLPALHKARQKAKSELHARIDTLLALMANLDDTCILHRGGMDTLLVIKEKADRVLVQGGVSTAAGWEALADLDLECERRRVSPGGSADLLAATIFLDAFNTSTKSRCLESSVTN</sequence>
<dbReference type="PANTHER" id="PTHR30201">
    <property type="entry name" value="TRIPHOSPHORIBOSYL-DEPHOSPHO-COA SYNTHASE"/>
    <property type="match status" value="1"/>
</dbReference>
<accession>A0A1X9ME39</accession>
<dbReference type="NCBIfam" id="TIGR03132">
    <property type="entry name" value="malonate_mdcB"/>
    <property type="match status" value="1"/>
</dbReference>
<keyword evidence="6" id="KW-0328">Glycosyltransferase</keyword>
<keyword evidence="4" id="KW-0547">Nucleotide-binding</keyword>
<evidence type="ECO:0000313" key="7">
    <source>
        <dbReference type="Proteomes" id="UP000193006"/>
    </source>
</evidence>
<reference evidence="6 7" key="1">
    <citation type="submission" date="2017-04" db="EMBL/GenBank/DDBJ databases">
        <title>Bacillus krulwichiae AM31D Genome sequencing and assembly.</title>
        <authorList>
            <person name="Krulwich T.A."/>
            <person name="Anastor L."/>
            <person name="Ehrlich R."/>
            <person name="Ehrlich G.D."/>
            <person name="Janto B."/>
        </authorList>
    </citation>
    <scope>NUCLEOTIDE SEQUENCE [LARGE SCALE GENOMIC DNA]</scope>
    <source>
        <strain evidence="6 7">AM31D</strain>
    </source>
</reference>
<comment type="catalytic activity">
    <reaction evidence="1">
        <text>3'-dephospho-CoA + ATP = 2'-(5''-triphospho-alpha-D-ribosyl)-3'-dephospho-CoA + adenine</text>
        <dbReference type="Rhea" id="RHEA:15117"/>
        <dbReference type="ChEBI" id="CHEBI:16708"/>
        <dbReference type="ChEBI" id="CHEBI:30616"/>
        <dbReference type="ChEBI" id="CHEBI:57328"/>
        <dbReference type="ChEBI" id="CHEBI:61378"/>
        <dbReference type="EC" id="2.4.2.52"/>
    </reaction>
</comment>
<dbReference type="EMBL" id="CP020814">
    <property type="protein sequence ID" value="ARK29801.1"/>
    <property type="molecule type" value="Genomic_DNA"/>
</dbReference>
<keyword evidence="3 6" id="KW-0808">Transferase</keyword>
<dbReference type="Gene3D" id="1.10.4200.10">
    <property type="entry name" value="Triphosphoribosyl-dephospho-CoA protein"/>
    <property type="match status" value="2"/>
</dbReference>
<evidence type="ECO:0000256" key="5">
    <source>
        <dbReference type="ARBA" id="ARBA00022840"/>
    </source>
</evidence>
<protein>
    <recommendedName>
        <fullName evidence="2">triphosphoribosyl-dephospho-CoA synthase</fullName>
        <ecNumber evidence="2">2.4.2.52</ecNumber>
    </recommendedName>
</protein>
<organism evidence="6 7">
    <name type="scientific">Halalkalibacter krulwichiae</name>
    <dbReference type="NCBI Taxonomy" id="199441"/>
    <lineage>
        <taxon>Bacteria</taxon>
        <taxon>Bacillati</taxon>
        <taxon>Bacillota</taxon>
        <taxon>Bacilli</taxon>
        <taxon>Bacillales</taxon>
        <taxon>Bacillaceae</taxon>
        <taxon>Halalkalibacter</taxon>
    </lineage>
</organism>
<evidence type="ECO:0000256" key="2">
    <source>
        <dbReference type="ARBA" id="ARBA00012074"/>
    </source>
</evidence>
<dbReference type="InterPro" id="IPR017555">
    <property type="entry name" value="TriPribosyl-deP-CoA_syn"/>
</dbReference>
<evidence type="ECO:0000313" key="6">
    <source>
        <dbReference type="EMBL" id="ARK29801.1"/>
    </source>
</evidence>
<dbReference type="NCBIfam" id="NF002315">
    <property type="entry name" value="PRK01237.1"/>
    <property type="match status" value="1"/>
</dbReference>
<dbReference type="GO" id="GO:0005524">
    <property type="term" value="F:ATP binding"/>
    <property type="evidence" value="ECO:0007669"/>
    <property type="project" value="UniProtKB-KW"/>
</dbReference>
<dbReference type="GO" id="GO:0016757">
    <property type="term" value="F:glycosyltransferase activity"/>
    <property type="evidence" value="ECO:0007669"/>
    <property type="project" value="UniProtKB-KW"/>
</dbReference>
<name>A0A1X9ME39_9BACI</name>
<gene>
    <name evidence="6" type="primary">citG</name>
    <name evidence="6" type="ORF">BkAM31D_07965</name>
</gene>
<evidence type="ECO:0000256" key="4">
    <source>
        <dbReference type="ARBA" id="ARBA00022741"/>
    </source>
</evidence>